<dbReference type="Proteomes" id="UP000326570">
    <property type="component" value="Unassembled WGS sequence"/>
</dbReference>
<reference evidence="1 2" key="1">
    <citation type="submission" date="2019-09" db="EMBL/GenBank/DDBJ databases">
        <title>Genome sequence of Adhaeribacter sp. M2.</title>
        <authorList>
            <person name="Srinivasan S."/>
        </authorList>
    </citation>
    <scope>NUCLEOTIDE SEQUENCE [LARGE SCALE GENOMIC DNA]</scope>
    <source>
        <strain evidence="1 2">M2</strain>
    </source>
</reference>
<evidence type="ECO:0000313" key="2">
    <source>
        <dbReference type="Proteomes" id="UP000326570"/>
    </source>
</evidence>
<name>A0A5N1IL43_9BACT</name>
<keyword evidence="1" id="KW-0347">Helicase</keyword>
<dbReference type="AlphaFoldDB" id="A0A5N1IL43"/>
<organism evidence="1 2">
    <name type="scientific">Adhaeribacter soli</name>
    <dbReference type="NCBI Taxonomy" id="2607655"/>
    <lineage>
        <taxon>Bacteria</taxon>
        <taxon>Pseudomonadati</taxon>
        <taxon>Bacteroidota</taxon>
        <taxon>Cytophagia</taxon>
        <taxon>Cytophagales</taxon>
        <taxon>Hymenobacteraceae</taxon>
        <taxon>Adhaeribacter</taxon>
    </lineage>
</organism>
<keyword evidence="1" id="KW-0378">Hydrolase</keyword>
<dbReference type="GO" id="GO:0004386">
    <property type="term" value="F:helicase activity"/>
    <property type="evidence" value="ECO:0007669"/>
    <property type="project" value="UniProtKB-KW"/>
</dbReference>
<dbReference type="Gene3D" id="3.40.50.450">
    <property type="match status" value="1"/>
</dbReference>
<sequence length="290" mass="32741">MPNNKAEPTENIASAEVKKPTCGIIMPISAIGGLSKEHWVDVKSILYDIIEGAGFEPNLVSDGSDVGVIQNRIISNIYNSNIVVCDVSEKNPNVMFELGLRLAFDKPTIIIKDDLTGYSFDTSPIEHLDYPRDLRYNLIEGFKENLKLKLVSTYKKSVENSEYTTFLGHFGNYKASKIEDKEVSGLELIMKSFEELRQDLYTWKKSSNNNPLGFDENVDVYASSAGKAALEAKEIAVKYILLNNIKRSDGENHEVVERIAEYVQSEFNKKNTLISRNLVSRVVRDIFRTK</sequence>
<accession>A0A5N1IL43</accession>
<gene>
    <name evidence="1" type="ORF">F0P94_17420</name>
</gene>
<protein>
    <submittedName>
        <fullName evidence="1">RNA helicase</fullName>
    </submittedName>
</protein>
<dbReference type="EMBL" id="VTWT01000012">
    <property type="protein sequence ID" value="KAA9325374.1"/>
    <property type="molecule type" value="Genomic_DNA"/>
</dbReference>
<proteinExistence type="predicted"/>
<keyword evidence="1" id="KW-0547">Nucleotide-binding</keyword>
<dbReference type="RefSeq" id="WP_150905447.1">
    <property type="nucleotide sequence ID" value="NZ_VTWT01000012.1"/>
</dbReference>
<evidence type="ECO:0000313" key="1">
    <source>
        <dbReference type="EMBL" id="KAA9325374.1"/>
    </source>
</evidence>
<keyword evidence="2" id="KW-1185">Reference proteome</keyword>
<keyword evidence="1" id="KW-0067">ATP-binding</keyword>
<comment type="caution">
    <text evidence="1">The sequence shown here is derived from an EMBL/GenBank/DDBJ whole genome shotgun (WGS) entry which is preliminary data.</text>
</comment>